<accession>A0A243RXG6</accession>
<evidence type="ECO:0000256" key="10">
    <source>
        <dbReference type="HAMAP-Rule" id="MF_02122"/>
    </source>
</evidence>
<dbReference type="Gene3D" id="3.30.70.2010">
    <property type="match status" value="1"/>
</dbReference>
<name>A0A243RXG6_9ACTN</name>
<feature type="binding site" evidence="10">
    <location>
        <position position="252"/>
    </location>
    <ligand>
        <name>succinyl-CoA</name>
        <dbReference type="ChEBI" id="CHEBI:57292"/>
    </ligand>
</feature>
<dbReference type="EMBL" id="NGFP01000003">
    <property type="protein sequence ID" value="OUC99892.1"/>
    <property type="molecule type" value="Genomic_DNA"/>
</dbReference>
<feature type="binding site" evidence="10">
    <location>
        <position position="229"/>
    </location>
    <ligand>
        <name>succinyl-CoA</name>
        <dbReference type="ChEBI" id="CHEBI:57292"/>
    </ligand>
</feature>
<sequence length="328" mass="33370">MVGVNAAAQTSGAHGAGIATITPDGTVLDTWFPSPRLGEPSAPGTRRLTTEEAVEALGSAVAALLGPDEDRGVEVVAVHTGIAKLSEAPVDAHDAYLRLHLLSARLVQPHGQSLDGLFGVLSNVVWTNHGPCPVEGFESVRLRLRARGQVTVYGVDKFPRMVDYVVPSGVRIAEADRVRLGAHLAAGTTVMHEGFVNFNAGTLGASMVEGRISAGVVVGDGSDVGGGASIMGTLSGGGKQVISIGSRCLLGANSGVGISLGDDCVVEAGLYVTAGTKVALPDGRTVKAAELSGASGLLFRRNSTSGAVEVVPRRGTGVELNSALHAND</sequence>
<dbReference type="InterPro" id="IPR011004">
    <property type="entry name" value="Trimer_LpxA-like_sf"/>
</dbReference>
<dbReference type="GO" id="GO:0019877">
    <property type="term" value="P:diaminopimelate biosynthetic process"/>
    <property type="evidence" value="ECO:0007669"/>
    <property type="project" value="UniProtKB-UniRule"/>
</dbReference>
<comment type="pathway">
    <text evidence="10">Amino-acid biosynthesis; L-lysine biosynthesis via DAP pathway; LL-2,6-diaminopimelate from (S)-tetrahydrodipicolinate (succinylase route): step 1/3.</text>
</comment>
<dbReference type="InterPro" id="IPR038361">
    <property type="entry name" value="THDPS_M_sf"/>
</dbReference>
<dbReference type="GO" id="GO:0009089">
    <property type="term" value="P:lysine biosynthetic process via diaminopimelate"/>
    <property type="evidence" value="ECO:0007669"/>
    <property type="project" value="UniProtKB-UniRule"/>
</dbReference>
<comment type="catalytic activity">
    <reaction evidence="10">
        <text>(S)-2,3,4,5-tetrahydrodipicolinate + succinyl-CoA + H2O = (S)-2-succinylamino-6-oxoheptanedioate + CoA</text>
        <dbReference type="Rhea" id="RHEA:17325"/>
        <dbReference type="ChEBI" id="CHEBI:15377"/>
        <dbReference type="ChEBI" id="CHEBI:15685"/>
        <dbReference type="ChEBI" id="CHEBI:16845"/>
        <dbReference type="ChEBI" id="CHEBI:57287"/>
        <dbReference type="ChEBI" id="CHEBI:57292"/>
        <dbReference type="EC" id="2.3.1.117"/>
    </reaction>
</comment>
<feature type="binding site" evidence="10">
    <location>
        <begin position="267"/>
        <end position="268"/>
    </location>
    <ligand>
        <name>succinyl-CoA</name>
        <dbReference type="ChEBI" id="CHEBI:57292"/>
    </ligand>
</feature>
<evidence type="ECO:0000256" key="9">
    <source>
        <dbReference type="ARBA" id="ARBA00023315"/>
    </source>
</evidence>
<evidence type="ECO:0000256" key="8">
    <source>
        <dbReference type="ARBA" id="ARBA00023154"/>
    </source>
</evidence>
<dbReference type="Proteomes" id="UP000194761">
    <property type="component" value="Unassembled WGS sequence"/>
</dbReference>
<dbReference type="GO" id="GO:0005737">
    <property type="term" value="C:cytoplasm"/>
    <property type="evidence" value="ECO:0007669"/>
    <property type="project" value="UniProtKB-SubCell"/>
</dbReference>
<evidence type="ECO:0000256" key="5">
    <source>
        <dbReference type="ARBA" id="ARBA00022723"/>
    </source>
</evidence>
<evidence type="ECO:0000256" key="1">
    <source>
        <dbReference type="ARBA" id="ARBA00011233"/>
    </source>
</evidence>
<proteinExistence type="inferred from homology"/>
<dbReference type="InterPro" id="IPR019875">
    <property type="entry name" value="DapD_actinobacteria"/>
</dbReference>
<evidence type="ECO:0000256" key="2">
    <source>
        <dbReference type="ARBA" id="ARBA00022490"/>
    </source>
</evidence>
<dbReference type="InterPro" id="IPR001451">
    <property type="entry name" value="Hexapep"/>
</dbReference>
<feature type="domain" description="2,3,4,5-tetrahydropyridine-2,6-dicarboxylate N-succinyltransferase middle" evidence="11">
    <location>
        <begin position="121"/>
        <end position="160"/>
    </location>
</feature>
<keyword evidence="9 10" id="KW-0012">Acyltransferase</keyword>
<keyword evidence="5 10" id="KW-0479">Metal-binding</keyword>
<comment type="function">
    <text evidence="10">Catalyzes the conversion of the cyclic tetrahydrodipicolinate (THDP) into the acyclic N-succinyl-L-2-amino-6-oxopimelate using succinyl-CoA.</text>
</comment>
<protein>
    <recommendedName>
        <fullName evidence="10">2,3,4,5-tetrahydropyridine-2,6-dicarboxylate N-succinyltransferase</fullName>
        <ecNumber evidence="10">2.3.1.117</ecNumber>
    </recommendedName>
    <alternativeName>
        <fullName evidence="10">Tetrahydrodipicolinate N-succinyltransferase</fullName>
        <shortName evidence="10">THDP succinyltransferase</shortName>
        <shortName evidence="10">THP succinyltransferase</shortName>
    </alternativeName>
    <alternativeName>
        <fullName evidence="10">Tetrahydropicolinate succinylase</fullName>
    </alternativeName>
</protein>
<dbReference type="InterPro" id="IPR026586">
    <property type="entry name" value="Type2_DapD"/>
</dbReference>
<dbReference type="GO" id="GO:0008666">
    <property type="term" value="F:2,3,4,5-tetrahydropyridine-2,6-dicarboxylate N-succinyltransferase activity"/>
    <property type="evidence" value="ECO:0007669"/>
    <property type="project" value="UniProtKB-UniRule"/>
</dbReference>
<keyword evidence="2 10" id="KW-0963">Cytoplasm</keyword>
<dbReference type="CDD" id="cd04649">
    <property type="entry name" value="LbH_THP_succinylT_putative"/>
    <property type="match status" value="1"/>
</dbReference>
<dbReference type="SUPFAM" id="SSF51161">
    <property type="entry name" value="Trimeric LpxA-like enzymes"/>
    <property type="match status" value="1"/>
</dbReference>
<dbReference type="Gene3D" id="3.30.60.70">
    <property type="entry name" value="Trimeric LpxA-like enzymes"/>
    <property type="match status" value="1"/>
</dbReference>
<feature type="binding site" evidence="10">
    <location>
        <position position="193"/>
    </location>
    <ligand>
        <name>Mg(2+)</name>
        <dbReference type="ChEBI" id="CHEBI:18420"/>
        <label>2</label>
        <note>ligand shared between trimeric partners</note>
    </ligand>
</feature>
<gene>
    <name evidence="10" type="primary">dapD</name>
    <name evidence="12" type="ORF">CA984_01245</name>
</gene>
<feature type="binding site" evidence="10">
    <location>
        <position position="176"/>
    </location>
    <ligand>
        <name>Mg(2+)</name>
        <dbReference type="ChEBI" id="CHEBI:18420"/>
        <label>1</label>
        <note>ligand shared between trimeric partners</note>
    </ligand>
</feature>
<comment type="caution">
    <text evidence="12">The sequence shown here is derived from an EMBL/GenBank/DDBJ whole genome shotgun (WGS) entry which is preliminary data.</text>
</comment>
<feature type="binding site" evidence="10">
    <location>
        <position position="287"/>
    </location>
    <ligand>
        <name>succinyl-CoA</name>
        <dbReference type="ChEBI" id="CHEBI:57292"/>
    </ligand>
</feature>
<dbReference type="FunFam" id="2.160.10.10:FF:000009">
    <property type="entry name" value="2,3,4,5-tetrahydropyridine-2,6-dicarboxylate N-succinyltransferase"/>
    <property type="match status" value="1"/>
</dbReference>
<comment type="subcellular location">
    <subcellularLocation>
        <location evidence="10">Cytoplasm</location>
    </subcellularLocation>
</comment>
<evidence type="ECO:0000256" key="7">
    <source>
        <dbReference type="ARBA" id="ARBA00022915"/>
    </source>
</evidence>
<dbReference type="Pfam" id="PF14602">
    <property type="entry name" value="Hexapep_2"/>
    <property type="match status" value="1"/>
</dbReference>
<evidence type="ECO:0000313" key="12">
    <source>
        <dbReference type="EMBL" id="OUC99892.1"/>
    </source>
</evidence>
<dbReference type="HAMAP" id="MF_02122">
    <property type="entry name" value="DapD_type2"/>
    <property type="match status" value="1"/>
</dbReference>
<dbReference type="EC" id="2.3.1.117" evidence="10"/>
<comment type="similarity">
    <text evidence="10">Belongs to the type 2 tetrahydrodipicolinate N-succinyltransferase family.</text>
</comment>
<keyword evidence="6 10" id="KW-0460">Magnesium</keyword>
<keyword evidence="8 10" id="KW-0457">Lysine biosynthesis</keyword>
<keyword evidence="7 10" id="KW-0220">Diaminopimelate biosynthesis</keyword>
<dbReference type="NCBIfam" id="TIGR03535">
    <property type="entry name" value="DapD_actino"/>
    <property type="match status" value="1"/>
</dbReference>
<keyword evidence="3 10" id="KW-0028">Amino-acid biosynthesis</keyword>
<evidence type="ECO:0000259" key="11">
    <source>
        <dbReference type="Pfam" id="PF14789"/>
    </source>
</evidence>
<evidence type="ECO:0000313" key="13">
    <source>
        <dbReference type="Proteomes" id="UP000194761"/>
    </source>
</evidence>
<feature type="active site" description="Acyl-anhydride intermediate" evidence="10">
    <location>
        <position position="209"/>
    </location>
</feature>
<feature type="binding site" evidence="10">
    <location>
        <position position="211"/>
    </location>
    <ligand>
        <name>succinyl-CoA</name>
        <dbReference type="ChEBI" id="CHEBI:57292"/>
    </ligand>
</feature>
<dbReference type="InterPro" id="IPR032784">
    <property type="entry name" value="THDPS_M"/>
</dbReference>
<reference evidence="12 13" key="1">
    <citation type="submission" date="2017-05" db="EMBL/GenBank/DDBJ databases">
        <title>Biotechnological potential of actinobacteria isolated from South African environments.</title>
        <authorList>
            <person name="Le Roes-Hill M."/>
            <person name="Prins A."/>
            <person name="Durrell K.A."/>
        </authorList>
    </citation>
    <scope>NUCLEOTIDE SEQUENCE [LARGE SCALE GENOMIC DNA]</scope>
    <source>
        <strain evidence="12">M26</strain>
    </source>
</reference>
<dbReference type="GO" id="GO:0000287">
    <property type="term" value="F:magnesium ion binding"/>
    <property type="evidence" value="ECO:0007669"/>
    <property type="project" value="UniProtKB-UniRule"/>
</dbReference>
<dbReference type="Gene3D" id="2.160.10.10">
    <property type="entry name" value="Hexapeptide repeat proteins"/>
    <property type="match status" value="1"/>
</dbReference>
<organism evidence="12 13">
    <name type="scientific">Streptosporangium minutum</name>
    <dbReference type="NCBI Taxonomy" id="569862"/>
    <lineage>
        <taxon>Bacteria</taxon>
        <taxon>Bacillati</taxon>
        <taxon>Actinomycetota</taxon>
        <taxon>Actinomycetes</taxon>
        <taxon>Streptosporangiales</taxon>
        <taxon>Streptosporangiaceae</taxon>
        <taxon>Streptosporangium</taxon>
    </lineage>
</organism>
<evidence type="ECO:0000256" key="6">
    <source>
        <dbReference type="ARBA" id="ARBA00022842"/>
    </source>
</evidence>
<dbReference type="Pfam" id="PF14789">
    <property type="entry name" value="THDPS_M"/>
    <property type="match status" value="1"/>
</dbReference>
<keyword evidence="4 10" id="KW-0808">Transferase</keyword>
<feature type="binding site" evidence="10">
    <location>
        <begin position="300"/>
        <end position="303"/>
    </location>
    <ligand>
        <name>succinyl-CoA</name>
        <dbReference type="ChEBI" id="CHEBI:57292"/>
    </ligand>
</feature>
<evidence type="ECO:0000256" key="4">
    <source>
        <dbReference type="ARBA" id="ARBA00022679"/>
    </source>
</evidence>
<keyword evidence="13" id="KW-1185">Reference proteome</keyword>
<evidence type="ECO:0000256" key="3">
    <source>
        <dbReference type="ARBA" id="ARBA00022605"/>
    </source>
</evidence>
<feature type="binding site" evidence="10">
    <location>
        <position position="275"/>
    </location>
    <ligand>
        <name>succinyl-CoA</name>
        <dbReference type="ChEBI" id="CHEBI:57292"/>
    </ligand>
</feature>
<comment type="subunit">
    <text evidence="1 10">Homotrimer.</text>
</comment>
<dbReference type="AlphaFoldDB" id="A0A243RXG6"/>
<dbReference type="UniPathway" id="UPA00034">
    <property type="reaction ID" value="UER00019"/>
</dbReference>
<feature type="binding site" evidence="10">
    <location>
        <position position="226"/>
    </location>
    <ligand>
        <name>succinyl-CoA</name>
        <dbReference type="ChEBI" id="CHEBI:57292"/>
    </ligand>
</feature>